<proteinExistence type="predicted"/>
<comment type="caution">
    <text evidence="1">The sequence shown here is derived from an EMBL/GenBank/DDBJ whole genome shotgun (WGS) entry which is preliminary data.</text>
</comment>
<evidence type="ECO:0000313" key="1">
    <source>
        <dbReference type="EMBL" id="MPC36596.1"/>
    </source>
</evidence>
<accession>A0A5B7ETW7</accession>
<dbReference type="Proteomes" id="UP000324222">
    <property type="component" value="Unassembled WGS sequence"/>
</dbReference>
<protein>
    <submittedName>
        <fullName evidence="1">Uncharacterized protein</fullName>
    </submittedName>
</protein>
<organism evidence="1 2">
    <name type="scientific">Portunus trituberculatus</name>
    <name type="common">Swimming crab</name>
    <name type="synonym">Neptunus trituberculatus</name>
    <dbReference type="NCBI Taxonomy" id="210409"/>
    <lineage>
        <taxon>Eukaryota</taxon>
        <taxon>Metazoa</taxon>
        <taxon>Ecdysozoa</taxon>
        <taxon>Arthropoda</taxon>
        <taxon>Crustacea</taxon>
        <taxon>Multicrustacea</taxon>
        <taxon>Malacostraca</taxon>
        <taxon>Eumalacostraca</taxon>
        <taxon>Eucarida</taxon>
        <taxon>Decapoda</taxon>
        <taxon>Pleocyemata</taxon>
        <taxon>Brachyura</taxon>
        <taxon>Eubrachyura</taxon>
        <taxon>Portunoidea</taxon>
        <taxon>Portunidae</taxon>
        <taxon>Portuninae</taxon>
        <taxon>Portunus</taxon>
    </lineage>
</organism>
<name>A0A5B7ETW7_PORTR</name>
<gene>
    <name evidence="1" type="ORF">E2C01_030059</name>
</gene>
<reference evidence="1 2" key="1">
    <citation type="submission" date="2019-05" db="EMBL/GenBank/DDBJ databases">
        <title>Another draft genome of Portunus trituberculatus and its Hox gene families provides insights of decapod evolution.</title>
        <authorList>
            <person name="Jeong J.-H."/>
            <person name="Song I."/>
            <person name="Kim S."/>
            <person name="Choi T."/>
            <person name="Kim D."/>
            <person name="Ryu S."/>
            <person name="Kim W."/>
        </authorList>
    </citation>
    <scope>NUCLEOTIDE SEQUENCE [LARGE SCALE GENOMIC DNA]</scope>
    <source>
        <tissue evidence="1">Muscle</tissue>
    </source>
</reference>
<sequence length="46" mass="5097">MQEARSCEHCKIGSSDTVMLAPIGPVYYACPGYPSRSPPHTEEWLT</sequence>
<keyword evidence="2" id="KW-1185">Reference proteome</keyword>
<dbReference type="AlphaFoldDB" id="A0A5B7ETW7"/>
<dbReference type="EMBL" id="VSRR010003555">
    <property type="protein sequence ID" value="MPC36596.1"/>
    <property type="molecule type" value="Genomic_DNA"/>
</dbReference>
<evidence type="ECO:0000313" key="2">
    <source>
        <dbReference type="Proteomes" id="UP000324222"/>
    </source>
</evidence>